<dbReference type="Proteomes" id="UP000526734">
    <property type="component" value="Unassembled WGS sequence"/>
</dbReference>
<proteinExistence type="predicted"/>
<comment type="caution">
    <text evidence="3">The sequence shown here is derived from an EMBL/GenBank/DDBJ whole genome shotgun (WGS) entry which is preliminary data.</text>
</comment>
<evidence type="ECO:0000313" key="4">
    <source>
        <dbReference type="Proteomes" id="UP000526734"/>
    </source>
</evidence>
<evidence type="ECO:0000256" key="2">
    <source>
        <dbReference type="SAM" id="SignalP"/>
    </source>
</evidence>
<dbReference type="AlphaFoldDB" id="A0A7W3VRF3"/>
<feature type="compositionally biased region" description="Basic and acidic residues" evidence="1">
    <location>
        <begin position="68"/>
        <end position="77"/>
    </location>
</feature>
<accession>A0A7W3VRF3</accession>
<feature type="signal peptide" evidence="2">
    <location>
        <begin position="1"/>
        <end position="32"/>
    </location>
</feature>
<dbReference type="NCBIfam" id="TIGR02913">
    <property type="entry name" value="HAF_rpt"/>
    <property type="match status" value="1"/>
</dbReference>
<gene>
    <name evidence="3" type="ORF">H4281_01615</name>
</gene>
<keyword evidence="4" id="KW-1185">Reference proteome</keyword>
<protein>
    <submittedName>
        <fullName evidence="3">HAF repeat-containing protein</fullName>
    </submittedName>
</protein>
<feature type="chain" id="PRO_5031117539" evidence="2">
    <location>
        <begin position="33"/>
        <end position="380"/>
    </location>
</feature>
<dbReference type="InterPro" id="IPR014262">
    <property type="entry name" value="HAF_rpt"/>
</dbReference>
<reference evidence="3 4" key="1">
    <citation type="submission" date="2020-08" db="EMBL/GenBank/DDBJ databases">
        <title>Amycolatopsis sp. nov. DR6-1 isolated from Dendrobium heterocarpum.</title>
        <authorList>
            <person name="Tedsree N."/>
            <person name="Kuncharoen N."/>
            <person name="Likhitwitayawuid K."/>
            <person name="Tanasupawat S."/>
        </authorList>
    </citation>
    <scope>NUCLEOTIDE SEQUENCE [LARGE SCALE GENOMIC DNA]</scope>
    <source>
        <strain evidence="3 4">DR6-1</strain>
    </source>
</reference>
<feature type="region of interest" description="Disordered" evidence="1">
    <location>
        <begin position="58"/>
        <end position="92"/>
    </location>
</feature>
<evidence type="ECO:0000256" key="1">
    <source>
        <dbReference type="SAM" id="MobiDB-lite"/>
    </source>
</evidence>
<sequence>MTRNSATGRRRACSLAAALLVFAGATTGTARADPLAPTDLAPLPGDDQSLALAVNEAGTAVGTSSAGRDPRLDHPVRWDTAGRPTALPTPGAAQGQARAINSQGVAAGYVLTPTIAIPARWDAAGQATLMPLPPGYHNAMGEKISDTGVVVGEWQTPDGLQHPFRWDPDGQVTDLGTLPGDTWAVATGISADGTIVSGQDSNPAKAHSVRWVNGGPITDLAPAAWASANNVMNRNGTIAGHLTDVEHGSSAPVTWDRDGVLRRLQWPSANPVWLNQVSPAGYVTGSGYLYPPDRDSVLWDPDGNVYLIDGDVAGVDSNGNAVGASQNRATVWYDNGNTVRFGILPGGSHSKGEWITDSGYVVGSADTAGYKMHAVAWKLG</sequence>
<organism evidence="3 4">
    <name type="scientific">Amycolatopsis dendrobii</name>
    <dbReference type="NCBI Taxonomy" id="2760662"/>
    <lineage>
        <taxon>Bacteria</taxon>
        <taxon>Bacillati</taxon>
        <taxon>Actinomycetota</taxon>
        <taxon>Actinomycetes</taxon>
        <taxon>Pseudonocardiales</taxon>
        <taxon>Pseudonocardiaceae</taxon>
        <taxon>Amycolatopsis</taxon>
    </lineage>
</organism>
<keyword evidence="2" id="KW-0732">Signal</keyword>
<evidence type="ECO:0000313" key="3">
    <source>
        <dbReference type="EMBL" id="MBB1151821.1"/>
    </source>
</evidence>
<dbReference type="EMBL" id="JACGZW010000001">
    <property type="protein sequence ID" value="MBB1151821.1"/>
    <property type="molecule type" value="Genomic_DNA"/>
</dbReference>
<name>A0A7W3VRF3_9PSEU</name>
<dbReference type="RefSeq" id="WP_182889060.1">
    <property type="nucleotide sequence ID" value="NZ_JACGZW010000001.1"/>
</dbReference>